<dbReference type="InterPro" id="IPR011527">
    <property type="entry name" value="ABC1_TM_dom"/>
</dbReference>
<evidence type="ECO:0000256" key="8">
    <source>
        <dbReference type="SAM" id="Phobius"/>
    </source>
</evidence>
<keyword evidence="6 8" id="KW-1133">Transmembrane helix</keyword>
<dbReference type="PROSITE" id="PS50929">
    <property type="entry name" value="ABC_TM1F"/>
    <property type="match status" value="1"/>
</dbReference>
<evidence type="ECO:0000313" key="12">
    <source>
        <dbReference type="Proteomes" id="UP000034103"/>
    </source>
</evidence>
<evidence type="ECO:0000256" key="4">
    <source>
        <dbReference type="ARBA" id="ARBA00022741"/>
    </source>
</evidence>
<dbReference type="PANTHER" id="PTHR11384">
    <property type="entry name" value="ATP-BINDING CASSETTE, SUB-FAMILY D MEMBER"/>
    <property type="match status" value="1"/>
</dbReference>
<dbReference type="PATRIC" id="fig|1641812.3.peg.1265"/>
<evidence type="ECO:0000256" key="6">
    <source>
        <dbReference type="ARBA" id="ARBA00022989"/>
    </source>
</evidence>
<feature type="transmembrane region" description="Helical" evidence="8">
    <location>
        <begin position="182"/>
        <end position="206"/>
    </location>
</feature>
<keyword evidence="5 11" id="KW-0067">ATP-binding</keyword>
<dbReference type="InterPro" id="IPR027417">
    <property type="entry name" value="P-loop_NTPase"/>
</dbReference>
<dbReference type="GO" id="GO:0140359">
    <property type="term" value="F:ABC-type transporter activity"/>
    <property type="evidence" value="ECO:0007669"/>
    <property type="project" value="InterPro"/>
</dbReference>
<dbReference type="Pfam" id="PF06472">
    <property type="entry name" value="ABC_membrane_2"/>
    <property type="match status" value="1"/>
</dbReference>
<dbReference type="Gene3D" id="1.20.1560.10">
    <property type="entry name" value="ABC transporter type 1, transmembrane domain"/>
    <property type="match status" value="1"/>
</dbReference>
<comment type="subcellular location">
    <subcellularLocation>
        <location evidence="1">Cell membrane</location>
        <topology evidence="1">Multi-pass membrane protein</topology>
    </subcellularLocation>
</comment>
<dbReference type="RefSeq" id="WP_046661391.1">
    <property type="nucleotide sequence ID" value="NZ_CP011304.1"/>
</dbReference>
<evidence type="ECO:0000256" key="2">
    <source>
        <dbReference type="ARBA" id="ARBA00022448"/>
    </source>
</evidence>
<dbReference type="Pfam" id="PF00005">
    <property type="entry name" value="ABC_tran"/>
    <property type="match status" value="1"/>
</dbReference>
<name>A0A0F6U2A9_MICAE</name>
<dbReference type="GO" id="GO:0016887">
    <property type="term" value="F:ATP hydrolysis activity"/>
    <property type="evidence" value="ECO:0007669"/>
    <property type="project" value="InterPro"/>
</dbReference>
<protein>
    <submittedName>
        <fullName evidence="11">ABC transporter ATP-binding protein</fullName>
    </submittedName>
</protein>
<dbReference type="InterPro" id="IPR003593">
    <property type="entry name" value="AAA+_ATPase"/>
</dbReference>
<dbReference type="PROSITE" id="PS00211">
    <property type="entry name" value="ABC_TRANSPORTER_1"/>
    <property type="match status" value="1"/>
</dbReference>
<proteinExistence type="predicted"/>
<dbReference type="InterPro" id="IPR036640">
    <property type="entry name" value="ABC1_TM_sf"/>
</dbReference>
<dbReference type="CDD" id="cd03223">
    <property type="entry name" value="ABCD_peroxisomal_ALDP"/>
    <property type="match status" value="1"/>
</dbReference>
<accession>A0A0F6U2A9</accession>
<dbReference type="Gene3D" id="3.40.50.300">
    <property type="entry name" value="P-loop containing nucleotide triphosphate hydrolases"/>
    <property type="match status" value="1"/>
</dbReference>
<keyword evidence="7 8" id="KW-0472">Membrane</keyword>
<dbReference type="PANTHER" id="PTHR11384:SF59">
    <property type="entry name" value="LYSOSOMAL COBALAMIN TRANSPORTER ABCD4"/>
    <property type="match status" value="1"/>
</dbReference>
<feature type="transmembrane region" description="Helical" evidence="8">
    <location>
        <begin position="52"/>
        <end position="71"/>
    </location>
</feature>
<evidence type="ECO:0000256" key="5">
    <source>
        <dbReference type="ARBA" id="ARBA00022840"/>
    </source>
</evidence>
<keyword evidence="2" id="KW-0813">Transport</keyword>
<dbReference type="InterPro" id="IPR003439">
    <property type="entry name" value="ABC_transporter-like_ATP-bd"/>
</dbReference>
<dbReference type="HOGENOM" id="CLU_007587_6_0_3"/>
<evidence type="ECO:0000259" key="10">
    <source>
        <dbReference type="PROSITE" id="PS50929"/>
    </source>
</evidence>
<dbReference type="PROSITE" id="PS50893">
    <property type="entry name" value="ABC_TRANSPORTER_2"/>
    <property type="match status" value="1"/>
</dbReference>
<evidence type="ECO:0000259" key="9">
    <source>
        <dbReference type="PROSITE" id="PS50893"/>
    </source>
</evidence>
<keyword evidence="3 8" id="KW-0812">Transmembrane</keyword>
<evidence type="ECO:0000256" key="3">
    <source>
        <dbReference type="ARBA" id="ARBA00022692"/>
    </source>
</evidence>
<feature type="domain" description="ABC transmembrane type-1" evidence="10">
    <location>
        <begin position="56"/>
        <end position="346"/>
    </location>
</feature>
<dbReference type="GO" id="GO:0005886">
    <property type="term" value="C:plasma membrane"/>
    <property type="evidence" value="ECO:0007669"/>
    <property type="project" value="UniProtKB-SubCell"/>
</dbReference>
<dbReference type="SMART" id="SM00382">
    <property type="entry name" value="AAA"/>
    <property type="match status" value="1"/>
</dbReference>
<dbReference type="SUPFAM" id="SSF90123">
    <property type="entry name" value="ABC transporter transmembrane region"/>
    <property type="match status" value="1"/>
</dbReference>
<dbReference type="SUPFAM" id="SSF52540">
    <property type="entry name" value="P-loop containing nucleoside triphosphate hydrolases"/>
    <property type="match status" value="1"/>
</dbReference>
<feature type="domain" description="ABC transporter" evidence="9">
    <location>
        <begin position="375"/>
        <end position="597"/>
    </location>
</feature>
<organism evidence="11 12">
    <name type="scientific">Microcystis aeruginosa NIES-2549</name>
    <dbReference type="NCBI Taxonomy" id="1641812"/>
    <lineage>
        <taxon>Bacteria</taxon>
        <taxon>Bacillati</taxon>
        <taxon>Cyanobacteriota</taxon>
        <taxon>Cyanophyceae</taxon>
        <taxon>Oscillatoriophycideae</taxon>
        <taxon>Chroococcales</taxon>
        <taxon>Microcystaceae</taxon>
        <taxon>Microcystis</taxon>
    </lineage>
</organism>
<dbReference type="AlphaFoldDB" id="A0A0F6U2A9"/>
<evidence type="ECO:0000256" key="1">
    <source>
        <dbReference type="ARBA" id="ARBA00004651"/>
    </source>
</evidence>
<keyword evidence="4" id="KW-0547">Nucleotide-binding</keyword>
<dbReference type="InterPro" id="IPR017871">
    <property type="entry name" value="ABC_transporter-like_CS"/>
</dbReference>
<dbReference type="GO" id="GO:0005524">
    <property type="term" value="F:ATP binding"/>
    <property type="evidence" value="ECO:0007669"/>
    <property type="project" value="UniProtKB-KW"/>
</dbReference>
<evidence type="ECO:0000313" key="11">
    <source>
        <dbReference type="EMBL" id="AKE63581.1"/>
    </source>
</evidence>
<reference evidence="11 12" key="1">
    <citation type="journal article" date="2015" name="Genome Announc.">
        <title>Complete Genome Sequence of Microcystis aeruginosa NIES-2549, a Bloom-Forming Cyanobacterium from Lake Kasumigaura, Japan.</title>
        <authorList>
            <person name="Yamaguchi H."/>
            <person name="Suzuki S."/>
            <person name="Tanabe Y."/>
            <person name="Osana Y."/>
            <person name="Shimura Y."/>
            <person name="Ishida K."/>
            <person name="Kawachi M."/>
        </authorList>
    </citation>
    <scope>NUCLEOTIDE SEQUENCE [LARGE SCALE GENOMIC DNA]</scope>
    <source>
        <strain evidence="11 12">NIES-2549</strain>
    </source>
</reference>
<gene>
    <name evidence="11" type="ORF">MYAER_1223</name>
</gene>
<evidence type="ECO:0000256" key="7">
    <source>
        <dbReference type="ARBA" id="ARBA00023136"/>
    </source>
</evidence>
<sequence>MNVAEKTSDSMNLKQETRTFNQSLQEFLRFIQVYWYPKEHQDRAFSQIIRSWGMLVLLFLLLVGVVGLNAFNSFVFRDLISVTEARDAEKLTHFVIIYGITLGSMTFFTGLSRFLKKLIALDWYQWINSSILQKYFKNRAYYQINFKGDIENPDQRLSQEIQPIARTTMDFLTTCVEKVMEMLVFIVILWSISKSISIVLLVYTIIGNILATYITQQLNKVNKQQLEIEGTYKYAITHVRTHAESIAFFRGEEKELNIIHRKFNQVIKIMIERINWERTQEFFNRGYQSIVQIFPFLIVSPLYISGEIEFGQVNQASYCCYFFSTALSVLVDEFGRSGEFINYIERLEEFYQALEGVSKQKTPVNTIKVIEDNNLAFEDVTLQTPDAAKVIVEHLSLSVEPGKGLLIVGPSGRGKSSLLRAISGLWNTGTGHLVRPPLDDLLFLPQRPYIILGNLREQLIYPQTTTEMSEFQLKEILQEVNLQDVLNRIKNFDEEVDWENILSLGEQQRLAFARLFVNQPDFVILDEATSALDLKNEDHLYKQLQQTGKTFISVGHRESLFNYHQKVLELSEDSTWRLMRMEDYHPSAVIATHSNNDQTVDETIEIVSEMNNQDNFTHQEMQKLTNYSLSTIKNKASRGQTIVANDGMSYRYDKTLDIAKWVRV</sequence>
<feature type="transmembrane region" description="Helical" evidence="8">
    <location>
        <begin position="91"/>
        <end position="111"/>
    </location>
</feature>
<dbReference type="EMBL" id="CP011304">
    <property type="protein sequence ID" value="AKE63581.1"/>
    <property type="molecule type" value="Genomic_DNA"/>
</dbReference>
<dbReference type="Proteomes" id="UP000034103">
    <property type="component" value="Chromosome"/>
</dbReference>
<dbReference type="InterPro" id="IPR050835">
    <property type="entry name" value="ABC_transporter_sub-D"/>
</dbReference>